<dbReference type="Proteomes" id="UP000308730">
    <property type="component" value="Unassembled WGS sequence"/>
</dbReference>
<comment type="caution">
    <text evidence="2">The sequence shown here is derived from an EMBL/GenBank/DDBJ whole genome shotgun (WGS) entry which is preliminary data.</text>
</comment>
<feature type="compositionally biased region" description="Polar residues" evidence="1">
    <location>
        <begin position="356"/>
        <end position="370"/>
    </location>
</feature>
<evidence type="ECO:0000313" key="2">
    <source>
        <dbReference type="EMBL" id="THH28123.1"/>
    </source>
</evidence>
<keyword evidence="3" id="KW-1185">Reference proteome</keyword>
<feature type="region of interest" description="Disordered" evidence="1">
    <location>
        <begin position="97"/>
        <end position="141"/>
    </location>
</feature>
<feature type="region of interest" description="Disordered" evidence="1">
    <location>
        <begin position="218"/>
        <end position="242"/>
    </location>
</feature>
<accession>A0A4V3XI72</accession>
<dbReference type="OrthoDB" id="3260393at2759"/>
<feature type="compositionally biased region" description="Acidic residues" evidence="1">
    <location>
        <begin position="326"/>
        <end position="336"/>
    </location>
</feature>
<organism evidence="2 3">
    <name type="scientific">Antrodiella citrinella</name>
    <dbReference type="NCBI Taxonomy" id="2447956"/>
    <lineage>
        <taxon>Eukaryota</taxon>
        <taxon>Fungi</taxon>
        <taxon>Dikarya</taxon>
        <taxon>Basidiomycota</taxon>
        <taxon>Agaricomycotina</taxon>
        <taxon>Agaricomycetes</taxon>
        <taxon>Polyporales</taxon>
        <taxon>Steccherinaceae</taxon>
        <taxon>Antrodiella</taxon>
    </lineage>
</organism>
<evidence type="ECO:0000256" key="1">
    <source>
        <dbReference type="SAM" id="MobiDB-lite"/>
    </source>
</evidence>
<feature type="region of interest" description="Disordered" evidence="1">
    <location>
        <begin position="19"/>
        <end position="41"/>
    </location>
</feature>
<protein>
    <submittedName>
        <fullName evidence="2">Uncharacterized protein</fullName>
    </submittedName>
</protein>
<dbReference type="AlphaFoldDB" id="A0A4V3XI72"/>
<feature type="compositionally biased region" description="Basic residues" evidence="1">
    <location>
        <begin position="28"/>
        <end position="37"/>
    </location>
</feature>
<sequence length="448" mass="48916">MFAQYSPLFTSGLMSDVPVSARTPSPLRRFRRTKKHHDSLPVTVKSSTTSSFYGGVQSIHSSDSHSEGFLFTLAPHRRQVDEDRSFLSLDLAESQSMRSMSLRRKDTVTSKSSAFFGRSEPASPVSPQTTRRTPWAPQLPSISSASISSVPALPLRRASRETLRLSSPKPAPSINLPEPPVSAPAAVTTTAIGSRSRSHRPSNLVITLSACFMEAGPSSTSPMPFTPQHRSSHSAPSVMSPISPEEGSSYFMFSPTSPVTSQQSFPFHEPAPVLSSLKAHPSTRSTATVNTRNRNRSAALAALEGRGSPGRKDNFASRPRNFMSMSDDEDEDEEMQDVQTELLSVLNEEEGLVIPGTTSGRVSQQSQPNTGVKRVRASTPLDEFEQEAVSSSLPDNKRNSEIRTSSTPSSKRSRRSTIESFLAPLTNFIDFHEDETGRGWRSFVEVSS</sequence>
<gene>
    <name evidence="2" type="ORF">EUX98_g6074</name>
</gene>
<reference evidence="2 3" key="1">
    <citation type="submission" date="2019-02" db="EMBL/GenBank/DDBJ databases">
        <title>Genome sequencing of the rare red list fungi Antrodiella citrinella (Flaviporus citrinellus).</title>
        <authorList>
            <person name="Buettner E."/>
            <person name="Kellner H."/>
        </authorList>
    </citation>
    <scope>NUCLEOTIDE SEQUENCE [LARGE SCALE GENOMIC DNA]</scope>
    <source>
        <strain evidence="2 3">DSM 108506</strain>
    </source>
</reference>
<name>A0A4V3XI72_9APHY</name>
<proteinExistence type="predicted"/>
<feature type="region of interest" description="Disordered" evidence="1">
    <location>
        <begin position="353"/>
        <end position="416"/>
    </location>
</feature>
<dbReference type="EMBL" id="SGPM01000201">
    <property type="protein sequence ID" value="THH28123.1"/>
    <property type="molecule type" value="Genomic_DNA"/>
</dbReference>
<feature type="region of interest" description="Disordered" evidence="1">
    <location>
        <begin position="304"/>
        <end position="336"/>
    </location>
</feature>
<feature type="region of interest" description="Disordered" evidence="1">
    <location>
        <begin position="162"/>
        <end position="198"/>
    </location>
</feature>
<evidence type="ECO:0000313" key="3">
    <source>
        <dbReference type="Proteomes" id="UP000308730"/>
    </source>
</evidence>